<dbReference type="EMBL" id="NIVC01003987">
    <property type="protein sequence ID" value="PAA49060.1"/>
    <property type="molecule type" value="Genomic_DNA"/>
</dbReference>
<feature type="compositionally biased region" description="Polar residues" evidence="1">
    <location>
        <begin position="226"/>
        <end position="235"/>
    </location>
</feature>
<dbReference type="Proteomes" id="UP000215902">
    <property type="component" value="Unassembled WGS sequence"/>
</dbReference>
<organism evidence="2 3">
    <name type="scientific">Macrostomum lignano</name>
    <dbReference type="NCBI Taxonomy" id="282301"/>
    <lineage>
        <taxon>Eukaryota</taxon>
        <taxon>Metazoa</taxon>
        <taxon>Spiralia</taxon>
        <taxon>Lophotrochozoa</taxon>
        <taxon>Platyhelminthes</taxon>
        <taxon>Rhabditophora</taxon>
        <taxon>Macrostomorpha</taxon>
        <taxon>Macrostomida</taxon>
        <taxon>Macrostomidae</taxon>
        <taxon>Macrostomum</taxon>
    </lineage>
</organism>
<evidence type="ECO:0000313" key="2">
    <source>
        <dbReference type="EMBL" id="PAA49060.1"/>
    </source>
</evidence>
<dbReference type="AlphaFoldDB" id="A0A267DIC7"/>
<evidence type="ECO:0000256" key="1">
    <source>
        <dbReference type="SAM" id="MobiDB-lite"/>
    </source>
</evidence>
<feature type="compositionally biased region" description="Polar residues" evidence="1">
    <location>
        <begin position="26"/>
        <end position="37"/>
    </location>
</feature>
<feature type="compositionally biased region" description="Polar residues" evidence="1">
    <location>
        <begin position="134"/>
        <end position="143"/>
    </location>
</feature>
<accession>A0A267DIC7</accession>
<feature type="region of interest" description="Disordered" evidence="1">
    <location>
        <begin position="126"/>
        <end position="156"/>
    </location>
</feature>
<protein>
    <submittedName>
        <fullName evidence="2">Uncharacterized protein</fullName>
    </submittedName>
</protein>
<gene>
    <name evidence="2" type="ORF">BOX15_Mlig013753g2</name>
</gene>
<keyword evidence="3" id="KW-1185">Reference proteome</keyword>
<name>A0A267DIC7_9PLAT</name>
<feature type="compositionally biased region" description="Polar residues" evidence="1">
    <location>
        <begin position="1"/>
        <end position="12"/>
    </location>
</feature>
<reference evidence="2 3" key="1">
    <citation type="submission" date="2017-06" db="EMBL/GenBank/DDBJ databases">
        <title>A platform for efficient transgenesis in Macrostomum lignano, a flatworm model organism for stem cell research.</title>
        <authorList>
            <person name="Berezikov E."/>
        </authorList>
    </citation>
    <scope>NUCLEOTIDE SEQUENCE [LARGE SCALE GENOMIC DNA]</scope>
    <source>
        <strain evidence="2">DV1</strain>
        <tissue evidence="2">Whole organism</tissue>
    </source>
</reference>
<comment type="caution">
    <text evidence="2">The sequence shown here is derived from an EMBL/GenBank/DDBJ whole genome shotgun (WGS) entry which is preliminary data.</text>
</comment>
<feature type="region of interest" description="Disordered" evidence="1">
    <location>
        <begin position="171"/>
        <end position="236"/>
    </location>
</feature>
<sequence>MLVRVRQNSRAMQASGDAPLARCPPRNNSGDQSQATVEPSLRHAITANNHHLRRSSIVASSRRSNRATFAEYVKLRKEAKGAAGRSTSMASRNAADSLIDAKDPASVFQRQQLTTFAEYQKRGLGAAARRQNDRQSLANSDSSVLDLPEPADPVGLETADGAAVAAAVARSTAADENADRNDEDAASGDTATQGQKGCCGCCSRAKRKNADPTSRRKRRLVEHEGTSCTSGNPPLSQLLDEDADLADVKDMDPTITLMPYVLFESERHKVLYQSVGMDEAELLKRAIALHANDLYKQMLMRLSMSRYLKLIRERVVRTVLSKKVQFFLNNDALAVNLMGIEITAEESKSIGDSVGNSPGLSVGDITFDSQAVEMPQSRSTQLLESPDVSRQMFKPAPMLSDTEVLELLNEGKILDVTGRASLESLVSLPVTKVGQRRSS</sequence>
<evidence type="ECO:0000313" key="3">
    <source>
        <dbReference type="Proteomes" id="UP000215902"/>
    </source>
</evidence>
<feature type="region of interest" description="Disordered" evidence="1">
    <location>
        <begin position="1"/>
        <end position="38"/>
    </location>
</feature>
<proteinExistence type="predicted"/>